<dbReference type="Gene3D" id="2.60.40.4070">
    <property type="match status" value="1"/>
</dbReference>
<protein>
    <recommendedName>
        <fullName evidence="3">FlgD Ig-like domain-containing protein</fullName>
    </recommendedName>
</protein>
<dbReference type="Proteomes" id="UP000233256">
    <property type="component" value="Unassembled WGS sequence"/>
</dbReference>
<name>A0A2N1PUT4_9BACT</name>
<gene>
    <name evidence="1" type="ORF">CVV64_01385</name>
</gene>
<dbReference type="AlphaFoldDB" id="A0A2N1PUT4"/>
<reference evidence="1 2" key="1">
    <citation type="journal article" date="2017" name="ISME J.">
        <title>Potential for microbial H2 and metal transformations associated with novel bacteria and archaea in deep terrestrial subsurface sediments.</title>
        <authorList>
            <person name="Hernsdorf A.W."/>
            <person name="Amano Y."/>
            <person name="Miyakawa K."/>
            <person name="Ise K."/>
            <person name="Suzuki Y."/>
            <person name="Anantharaman K."/>
            <person name="Probst A."/>
            <person name="Burstein D."/>
            <person name="Thomas B.C."/>
            <person name="Banfield J.F."/>
        </authorList>
    </citation>
    <scope>NUCLEOTIDE SEQUENCE [LARGE SCALE GENOMIC DNA]</scope>
    <source>
        <strain evidence="1">HGW-Wallbacteria-1</strain>
    </source>
</reference>
<dbReference type="EMBL" id="PGXC01000001">
    <property type="protein sequence ID" value="PKK92099.1"/>
    <property type="molecule type" value="Genomic_DNA"/>
</dbReference>
<comment type="caution">
    <text evidence="1">The sequence shown here is derived from an EMBL/GenBank/DDBJ whole genome shotgun (WGS) entry which is preliminary data.</text>
</comment>
<sequence length="964" mass="107371">MNRKHNTAGAMNNSDKQSAKGCFTDIHCSGFNINGHISGLIILLTLFSILLQTSAMAAPVKYVGDRETFFVKRFDRIASSAISQRYEEISATLVRKGVTCFIYLADDQTATDEELNRLTTEWDQKIQPRMTTLFGNPLVPGVDGFDRTFILLTPIHDTYNGETDFTRIYSYYDYQNESQTSNFIYSNIKEMIVVDPVKNQVGSDSFLAALASSFQKMIRWYHKVWIAKQFPKVQDASDTRQEDIDYWVDEGLSELAGYICGYGHPVSMEFFLAFPRTTLTLTFPDYYLDTNRGAAYLFLLYLFEKKGARVITEISKNPYIGTESVVEALKTIRSSEKFDELFFRWTIANFLDSMDVHDGIYGYSGVNLSVKPTTEVRDYPVRDKELTIYEQEVEYISLNSGDAGEILFYFYGDASNQFRIMSIKQSHLGTPVLEEVPLTANVGHAVFDRFGFDYDSVILVITNISPSGNGAARYSLIKRGPTISAFVNPVLSENIIINVLARGDSQISVLQQGMANEIPISVSSKDKTYLEVAAESGIATSSAENKLFDESRSWDVNEFANGKVTIVSGTGVNQTREILSNYRNYLTLKEPWATKPDSNSKYQIFKIEKLTTLYTGSYFIDRNFPGTAKILVRGKGADGIDGASVFSFSVIPIFDRETANIRIDFKNYVEQQEALSAAKVSAITSIATVLPRNLDDTEITGGAIVGEPFEISLPQGSMKVSRTALGQQHGQDRSQLGIYARMDGKWRLLQTESDARSEGDLLFSPMNGNWIYAVIDDNSPPSIRTVDEGFKQTLRIEDSLSGVNPSTLSVTVNGVRQKTETFNDGEGITVTLPETGGLARIAVADMAGNMTSAEVKYSGSGAVAQPGIRTVRAYPVPASAWMDMDFSWAGDLQWVKISIHDTSGLLMKEFRTDDINLGPGTGMVRWDLADDHGREVANGAYLMRFRAEIGTEKYETIRKIAVIR</sequence>
<evidence type="ECO:0008006" key="3">
    <source>
        <dbReference type="Google" id="ProtNLM"/>
    </source>
</evidence>
<evidence type="ECO:0000313" key="1">
    <source>
        <dbReference type="EMBL" id="PKK92099.1"/>
    </source>
</evidence>
<proteinExistence type="predicted"/>
<evidence type="ECO:0000313" key="2">
    <source>
        <dbReference type="Proteomes" id="UP000233256"/>
    </source>
</evidence>
<accession>A0A2N1PUT4</accession>
<organism evidence="1 2">
    <name type="scientific">Candidatus Wallbacteria bacterium HGW-Wallbacteria-1</name>
    <dbReference type="NCBI Taxonomy" id="2013854"/>
    <lineage>
        <taxon>Bacteria</taxon>
        <taxon>Candidatus Walliibacteriota</taxon>
    </lineage>
</organism>